<dbReference type="PANTHER" id="PTHR30619">
    <property type="entry name" value="DNA INTERNALIZATION/COMPETENCE PROTEIN COMEC/REC2"/>
    <property type="match status" value="1"/>
</dbReference>
<dbReference type="InterPro" id="IPR004797">
    <property type="entry name" value="Competence_ComEC/Rec2"/>
</dbReference>
<reference evidence="2" key="1">
    <citation type="submission" date="2016-10" db="EMBL/GenBank/DDBJ databases">
        <authorList>
            <person name="de Groot N.N."/>
        </authorList>
    </citation>
    <scope>NUCLEOTIDE SEQUENCE</scope>
</reference>
<dbReference type="InterPro" id="IPR001279">
    <property type="entry name" value="Metallo-B-lactamas"/>
</dbReference>
<organism evidence="2">
    <name type="scientific">hydrothermal vent metagenome</name>
    <dbReference type="NCBI Taxonomy" id="652676"/>
    <lineage>
        <taxon>unclassified sequences</taxon>
        <taxon>metagenomes</taxon>
        <taxon>ecological metagenomes</taxon>
    </lineage>
</organism>
<dbReference type="SMART" id="SM00849">
    <property type="entry name" value="Lactamase_B"/>
    <property type="match status" value="1"/>
</dbReference>
<accession>A0A1W1DGX7</accession>
<dbReference type="Pfam" id="PF00753">
    <property type="entry name" value="Lactamase_B"/>
    <property type="match status" value="1"/>
</dbReference>
<dbReference type="EMBL" id="FPHT01000100">
    <property type="protein sequence ID" value="SFV80498.1"/>
    <property type="molecule type" value="Genomic_DNA"/>
</dbReference>
<proteinExistence type="predicted"/>
<dbReference type="AlphaFoldDB" id="A0A1W1DGX7"/>
<dbReference type="GO" id="GO:0030420">
    <property type="term" value="P:establishment of competence for transformation"/>
    <property type="evidence" value="ECO:0007669"/>
    <property type="project" value="InterPro"/>
</dbReference>
<dbReference type="PANTHER" id="PTHR30619:SF1">
    <property type="entry name" value="RECOMBINATION PROTEIN 2"/>
    <property type="match status" value="1"/>
</dbReference>
<evidence type="ECO:0000313" key="2">
    <source>
        <dbReference type="EMBL" id="SFV80498.1"/>
    </source>
</evidence>
<gene>
    <name evidence="2" type="ORF">MNB_SUP05-12-869</name>
</gene>
<feature type="domain" description="Metallo-beta-lactamase" evidence="1">
    <location>
        <begin position="100"/>
        <end position="286"/>
    </location>
</feature>
<dbReference type="InterPro" id="IPR035681">
    <property type="entry name" value="ComA-like_MBL"/>
</dbReference>
<dbReference type="Gene3D" id="3.60.15.10">
    <property type="entry name" value="Ribonuclease Z/Hydroxyacylglutathione hydrolase-like"/>
    <property type="match status" value="1"/>
</dbReference>
<dbReference type="InterPro" id="IPR036866">
    <property type="entry name" value="RibonucZ/Hydroxyglut_hydro"/>
</dbReference>
<dbReference type="NCBIfam" id="TIGR00361">
    <property type="entry name" value="ComEC_Rec2"/>
    <property type="match status" value="1"/>
</dbReference>
<sequence>MVLIGLSYPAELSFAVADQALAGLSYFLGLLQQFEFNQWHYTQTQTLDLILFVLAVFITLTPKGLKLRLLSVPILALMLLVPNEKIAQNTALITILDVGQGISHVVQTQNHTLLFDTGARYPSGFNLGGSVINPFLKAKQVNVLDKVIVSHADNDHIGGLTDVLQAFKVKEILTSTPNKITRQSSLCYAGQQWRWDGVLFEILSPTKNTRLKGNNASCVLKVSTDQFSVLMSADIERKAEKQLVKHQQEKLNSDILLSPHHGSKTSSTQAFLDAVSPSIIIISSGYQNRFNHPAKQVTDRYKANKIKSINTNCAGQINIKLGAEISINEYRKDHARYYNRQCSDL</sequence>
<dbReference type="GO" id="GO:0016020">
    <property type="term" value="C:membrane"/>
    <property type="evidence" value="ECO:0007669"/>
    <property type="project" value="InterPro"/>
</dbReference>
<dbReference type="CDD" id="cd07731">
    <property type="entry name" value="ComA-like_MBL-fold"/>
    <property type="match status" value="1"/>
</dbReference>
<dbReference type="SUPFAM" id="SSF56281">
    <property type="entry name" value="Metallo-hydrolase/oxidoreductase"/>
    <property type="match status" value="1"/>
</dbReference>
<name>A0A1W1DGX7_9ZZZZ</name>
<evidence type="ECO:0000259" key="1">
    <source>
        <dbReference type="SMART" id="SM00849"/>
    </source>
</evidence>
<protein>
    <submittedName>
        <fullName evidence="2">DNA internalization-related competence protein ComEC/Rec2</fullName>
    </submittedName>
</protein>
<dbReference type="InterPro" id="IPR052159">
    <property type="entry name" value="Competence_DNA_uptake"/>
</dbReference>